<evidence type="ECO:0000259" key="4">
    <source>
        <dbReference type="PROSITE" id="PS50853"/>
    </source>
</evidence>
<dbReference type="InterPro" id="IPR036116">
    <property type="entry name" value="FN3_sf"/>
</dbReference>
<dbReference type="InterPro" id="IPR008613">
    <property type="entry name" value="Excalibur_Ca-bd_domain"/>
</dbReference>
<keyword evidence="2" id="KW-0624">Polysaccharide degradation</keyword>
<evidence type="ECO:0000313" key="6">
    <source>
        <dbReference type="Proteomes" id="UP000245507"/>
    </source>
</evidence>
<dbReference type="AlphaFoldDB" id="A0A316TXS3"/>
<reference evidence="5 6" key="1">
    <citation type="submission" date="2018-05" db="EMBL/GenBank/DDBJ databases">
        <title>Nocardioides silvaticus genome.</title>
        <authorList>
            <person name="Li C."/>
            <person name="Wang G."/>
        </authorList>
    </citation>
    <scope>NUCLEOTIDE SEQUENCE [LARGE SCALE GENOMIC DNA]</scope>
    <source>
        <strain evidence="5 6">CCTCC AB 2018079</strain>
    </source>
</reference>
<dbReference type="Proteomes" id="UP000245507">
    <property type="component" value="Unassembled WGS sequence"/>
</dbReference>
<dbReference type="SMART" id="SM00060">
    <property type="entry name" value="FN3"/>
    <property type="match status" value="1"/>
</dbReference>
<dbReference type="PROSITE" id="PS50853">
    <property type="entry name" value="FN3"/>
    <property type="match status" value="1"/>
</dbReference>
<dbReference type="Pfam" id="PF05901">
    <property type="entry name" value="Excalibur"/>
    <property type="match status" value="1"/>
</dbReference>
<evidence type="ECO:0000313" key="5">
    <source>
        <dbReference type="EMBL" id="PWN04516.1"/>
    </source>
</evidence>
<dbReference type="GO" id="GO:0016798">
    <property type="term" value="F:hydrolase activity, acting on glycosyl bonds"/>
    <property type="evidence" value="ECO:0007669"/>
    <property type="project" value="UniProtKB-KW"/>
</dbReference>
<dbReference type="InterPro" id="IPR003961">
    <property type="entry name" value="FN3_dom"/>
</dbReference>
<name>A0A316TXS3_9ACTN</name>
<organism evidence="5 6">
    <name type="scientific">Nocardioides silvaticus</name>
    <dbReference type="NCBI Taxonomy" id="2201891"/>
    <lineage>
        <taxon>Bacteria</taxon>
        <taxon>Bacillati</taxon>
        <taxon>Actinomycetota</taxon>
        <taxon>Actinomycetes</taxon>
        <taxon>Propionibacteriales</taxon>
        <taxon>Nocardioidaceae</taxon>
        <taxon>Nocardioides</taxon>
    </lineage>
</organism>
<keyword evidence="2" id="KW-0119">Carbohydrate metabolism</keyword>
<dbReference type="InterPro" id="IPR013783">
    <property type="entry name" value="Ig-like_fold"/>
</dbReference>
<dbReference type="RefSeq" id="WP_109692020.1">
    <property type="nucleotide sequence ID" value="NZ_QGDD01000001.1"/>
</dbReference>
<keyword evidence="1" id="KW-0378">Hydrolase</keyword>
<keyword evidence="6" id="KW-1185">Reference proteome</keyword>
<evidence type="ECO:0000256" key="2">
    <source>
        <dbReference type="ARBA" id="ARBA00023326"/>
    </source>
</evidence>
<dbReference type="CDD" id="cd00063">
    <property type="entry name" value="FN3"/>
    <property type="match status" value="1"/>
</dbReference>
<protein>
    <recommendedName>
        <fullName evidence="4">Fibronectin type-III domain-containing protein</fullName>
    </recommendedName>
</protein>
<gene>
    <name evidence="5" type="ORF">DJ010_02475</name>
</gene>
<accession>A0A316TXS3</accession>
<dbReference type="EMBL" id="QGDD01000001">
    <property type="protein sequence ID" value="PWN04516.1"/>
    <property type="molecule type" value="Genomic_DNA"/>
</dbReference>
<sequence length="381" mass="40819">MLGALCSLVASPPASAADRDCSDFASQRAAQIFFLNHGGPRSDPHRLDSDGDGIACETNPAPYYYGTTPPGGGSDNPPPGPTAVKSTVQLSLDPGKRITGESYRLKVTVKPAISRKVAIQRKVNGRWKSFASGTTSRAGKFSKALEAPKAKVTYRATVQTVTKGNKKYSAAMSKARTLSIQRQLVELSFDDRNVAEGDQVQASVQASPVRTDRPVTLQKRTAGTWETVRTGTLNRRGRASFTVKPELGQNAYRAVVLRFKGAVPAHSDTETVTAADVTPPPVPFNLVATPGDATVQLSWSRNLTPDFARHDVYLRTDTTTWTLVTSTPSQSVEITSLQNGTTYWFAVTSVDSSGNASAKSIEVSATPAGAAPRQPRRLVLR</sequence>
<dbReference type="GO" id="GO:0000272">
    <property type="term" value="P:polysaccharide catabolic process"/>
    <property type="evidence" value="ECO:0007669"/>
    <property type="project" value="UniProtKB-KW"/>
</dbReference>
<feature type="domain" description="Fibronectin type-III" evidence="4">
    <location>
        <begin position="280"/>
        <end position="370"/>
    </location>
</feature>
<dbReference type="OrthoDB" id="6048299at2"/>
<proteinExistence type="predicted"/>
<keyword evidence="1" id="KW-0326">Glycosidase</keyword>
<dbReference type="SMART" id="SM00894">
    <property type="entry name" value="Excalibur"/>
    <property type="match status" value="1"/>
</dbReference>
<evidence type="ECO:0000256" key="1">
    <source>
        <dbReference type="ARBA" id="ARBA00023295"/>
    </source>
</evidence>
<evidence type="ECO:0000256" key="3">
    <source>
        <dbReference type="SAM" id="MobiDB-lite"/>
    </source>
</evidence>
<dbReference type="SUPFAM" id="SSF49265">
    <property type="entry name" value="Fibronectin type III"/>
    <property type="match status" value="1"/>
</dbReference>
<dbReference type="Gene3D" id="2.60.40.10">
    <property type="entry name" value="Immunoglobulins"/>
    <property type="match status" value="1"/>
</dbReference>
<comment type="caution">
    <text evidence="5">The sequence shown here is derived from an EMBL/GenBank/DDBJ whole genome shotgun (WGS) entry which is preliminary data.</text>
</comment>
<feature type="region of interest" description="Disordered" evidence="3">
    <location>
        <begin position="58"/>
        <end position="82"/>
    </location>
</feature>